<reference evidence="1 2" key="1">
    <citation type="submission" date="2021-03" db="EMBL/GenBank/DDBJ databases">
        <title>Genomic Encyclopedia of Type Strains, Phase IV (KMG-IV): sequencing the most valuable type-strain genomes for metagenomic binning, comparative biology and taxonomic classification.</title>
        <authorList>
            <person name="Goeker M."/>
        </authorList>
    </citation>
    <scope>NUCLEOTIDE SEQUENCE [LARGE SCALE GENOMIC DNA]</scope>
    <source>
        <strain evidence="1 2">DSM 24738</strain>
    </source>
</reference>
<dbReference type="EMBL" id="JAGGKT010000039">
    <property type="protein sequence ID" value="MBP1935083.1"/>
    <property type="molecule type" value="Genomic_DNA"/>
</dbReference>
<accession>A0ABS4GXU2</accession>
<evidence type="ECO:0000313" key="2">
    <source>
        <dbReference type="Proteomes" id="UP001519343"/>
    </source>
</evidence>
<name>A0ABS4GXU2_9BACL</name>
<keyword evidence="2" id="KW-1185">Reference proteome</keyword>
<organism evidence="1 2">
    <name type="scientific">Ammoniphilus resinae</name>
    <dbReference type="NCBI Taxonomy" id="861532"/>
    <lineage>
        <taxon>Bacteria</taxon>
        <taxon>Bacillati</taxon>
        <taxon>Bacillota</taxon>
        <taxon>Bacilli</taxon>
        <taxon>Bacillales</taxon>
        <taxon>Paenibacillaceae</taxon>
        <taxon>Aneurinibacillus group</taxon>
        <taxon>Ammoniphilus</taxon>
    </lineage>
</organism>
<protein>
    <submittedName>
        <fullName evidence="1">Uncharacterized protein</fullName>
    </submittedName>
</protein>
<dbReference type="Proteomes" id="UP001519343">
    <property type="component" value="Unassembled WGS sequence"/>
</dbReference>
<evidence type="ECO:0000313" key="1">
    <source>
        <dbReference type="EMBL" id="MBP1935083.1"/>
    </source>
</evidence>
<proteinExistence type="predicted"/>
<sequence>MDNSRDLRLGYFFFIDEIIILPFGTMDRQRWLSYDINQNRER</sequence>
<comment type="caution">
    <text evidence="1">The sequence shown here is derived from an EMBL/GenBank/DDBJ whole genome shotgun (WGS) entry which is preliminary data.</text>
</comment>
<gene>
    <name evidence="1" type="ORF">J2Z37_005120</name>
</gene>